<dbReference type="AlphaFoldDB" id="A0A0D0V3S2"/>
<sequence>MASPRLLTPPITCISWLFKNSFSCDQELWVRERIKKSTWWLLLMRSCCNCIEVKGWICSGEIA</sequence>
<organism evidence="1 2">
    <name type="scientific">Cryptococcus deuterogattii Ram5</name>
    <dbReference type="NCBI Taxonomy" id="1296110"/>
    <lineage>
        <taxon>Eukaryota</taxon>
        <taxon>Fungi</taxon>
        <taxon>Dikarya</taxon>
        <taxon>Basidiomycota</taxon>
        <taxon>Agaricomycotina</taxon>
        <taxon>Tremellomycetes</taxon>
        <taxon>Tremellales</taxon>
        <taxon>Cryptococcaceae</taxon>
        <taxon>Cryptococcus</taxon>
        <taxon>Cryptococcus gattii species complex</taxon>
    </lineage>
</organism>
<dbReference type="Proteomes" id="UP000053392">
    <property type="component" value="Unassembled WGS sequence"/>
</dbReference>
<name>A0A0D0V3S2_9TREE</name>
<reference evidence="1 2" key="1">
    <citation type="submission" date="2015-01" db="EMBL/GenBank/DDBJ databases">
        <title>The Genome Sequence of Cryptococcus gattii Ram5.</title>
        <authorList>
            <consortium name="The Broad Institute Genomics Platform"/>
            <person name="Cuomo C."/>
            <person name="Litvintseva A."/>
            <person name="Chen Y."/>
            <person name="Heitman J."/>
            <person name="Sun S."/>
            <person name="Springer D."/>
            <person name="Dromer F."/>
            <person name="Young S."/>
            <person name="Zeng Q."/>
            <person name="Gargeya S."/>
            <person name="Abouelleil A."/>
            <person name="Alvarado L."/>
            <person name="Chapman S.B."/>
            <person name="Gainer-Dewar J."/>
            <person name="Goldberg J."/>
            <person name="Griggs A."/>
            <person name="Gujja S."/>
            <person name="Hansen M."/>
            <person name="Howarth C."/>
            <person name="Imamovic A."/>
            <person name="Larimer J."/>
            <person name="Murphy C."/>
            <person name="Naylor J."/>
            <person name="Pearson M."/>
            <person name="Priest M."/>
            <person name="Roberts A."/>
            <person name="Saif S."/>
            <person name="Shea T."/>
            <person name="Sykes S."/>
            <person name="Wortman J."/>
            <person name="Nusbaum C."/>
            <person name="Birren B."/>
        </authorList>
    </citation>
    <scope>NUCLEOTIDE SEQUENCE [LARGE SCALE GENOMIC DNA]</scope>
    <source>
        <strain evidence="1 2">Ram5</strain>
    </source>
</reference>
<evidence type="ECO:0000313" key="2">
    <source>
        <dbReference type="Proteomes" id="UP000053392"/>
    </source>
</evidence>
<keyword evidence="2" id="KW-1185">Reference proteome</keyword>
<accession>A0A0D0V3S2</accession>
<gene>
    <name evidence="1" type="ORF">I313_02372</name>
</gene>
<protein>
    <submittedName>
        <fullName evidence="1">Uncharacterized protein</fullName>
    </submittedName>
</protein>
<dbReference type="HOGENOM" id="CLU_2885695_0_0_1"/>
<evidence type="ECO:0000313" key="1">
    <source>
        <dbReference type="EMBL" id="KIR41254.1"/>
    </source>
</evidence>
<dbReference type="EMBL" id="KN847900">
    <property type="protein sequence ID" value="KIR41254.1"/>
    <property type="molecule type" value="Genomic_DNA"/>
</dbReference>
<proteinExistence type="predicted"/>